<dbReference type="AlphaFoldDB" id="A0A4R2C2M0"/>
<feature type="transmembrane region" description="Helical" evidence="5">
    <location>
        <begin position="288"/>
        <end position="315"/>
    </location>
</feature>
<organism evidence="6 7">
    <name type="scientific">Sinorhizobium americanum</name>
    <dbReference type="NCBI Taxonomy" id="194963"/>
    <lineage>
        <taxon>Bacteria</taxon>
        <taxon>Pseudomonadati</taxon>
        <taxon>Pseudomonadota</taxon>
        <taxon>Alphaproteobacteria</taxon>
        <taxon>Hyphomicrobiales</taxon>
        <taxon>Rhizobiaceae</taxon>
        <taxon>Sinorhizobium/Ensifer group</taxon>
        <taxon>Sinorhizobium</taxon>
    </lineage>
</organism>
<dbReference type="Gene3D" id="1.20.120.1630">
    <property type="match status" value="1"/>
</dbReference>
<feature type="transmembrane region" description="Helical" evidence="5">
    <location>
        <begin position="210"/>
        <end position="236"/>
    </location>
</feature>
<dbReference type="Proteomes" id="UP000295043">
    <property type="component" value="Unassembled WGS sequence"/>
</dbReference>
<feature type="transmembrane region" description="Helical" evidence="5">
    <location>
        <begin position="43"/>
        <end position="62"/>
    </location>
</feature>
<feature type="transmembrane region" description="Helical" evidence="5">
    <location>
        <begin position="20"/>
        <end position="37"/>
    </location>
</feature>
<feature type="transmembrane region" description="Helical" evidence="5">
    <location>
        <begin position="89"/>
        <end position="108"/>
    </location>
</feature>
<comment type="subcellular location">
    <subcellularLocation>
        <location evidence="1">Membrane</location>
        <topology evidence="1">Multi-pass membrane protein</topology>
    </subcellularLocation>
</comment>
<keyword evidence="6" id="KW-0489">Methyltransferase</keyword>
<feature type="transmembrane region" description="Helical" evidence="5">
    <location>
        <begin position="248"/>
        <end position="268"/>
    </location>
</feature>
<keyword evidence="4 5" id="KW-0472">Membrane</keyword>
<accession>A0A4R2C2M0</accession>
<evidence type="ECO:0000313" key="7">
    <source>
        <dbReference type="Proteomes" id="UP000295043"/>
    </source>
</evidence>
<name>A0A4R2C2M0_9HYPH</name>
<dbReference type="GO" id="GO:0016020">
    <property type="term" value="C:membrane"/>
    <property type="evidence" value="ECO:0007669"/>
    <property type="project" value="UniProtKB-SubCell"/>
</dbReference>
<comment type="caution">
    <text evidence="6">The sequence shown here is derived from an EMBL/GenBank/DDBJ whole genome shotgun (WGS) entry which is preliminary data.</text>
</comment>
<reference evidence="6 7" key="1">
    <citation type="submission" date="2019-03" db="EMBL/GenBank/DDBJ databases">
        <title>Genomic Encyclopedia of Type Strains, Phase IV (KMG-V): Genome sequencing to study the core and pangenomes of soil and plant-associated prokaryotes.</title>
        <authorList>
            <person name="Whitman W."/>
        </authorList>
    </citation>
    <scope>NUCLEOTIDE SEQUENCE [LARGE SCALE GENOMIC DNA]</scope>
    <source>
        <strain evidence="6 7">23C40</strain>
    </source>
</reference>
<dbReference type="InterPro" id="IPR007269">
    <property type="entry name" value="ICMT_MeTrfase"/>
</dbReference>
<keyword evidence="3 5" id="KW-1133">Transmembrane helix</keyword>
<dbReference type="Pfam" id="PF04140">
    <property type="entry name" value="ICMT"/>
    <property type="match status" value="1"/>
</dbReference>
<dbReference type="RefSeq" id="WP_132073741.1">
    <property type="nucleotide sequence ID" value="NZ_SLVU01000004.1"/>
</dbReference>
<evidence type="ECO:0000256" key="5">
    <source>
        <dbReference type="SAM" id="Phobius"/>
    </source>
</evidence>
<evidence type="ECO:0000256" key="3">
    <source>
        <dbReference type="ARBA" id="ARBA00022989"/>
    </source>
</evidence>
<feature type="transmembrane region" description="Helical" evidence="5">
    <location>
        <begin position="176"/>
        <end position="198"/>
    </location>
</feature>
<keyword evidence="6" id="KW-0808">Transferase</keyword>
<dbReference type="GO" id="GO:0032259">
    <property type="term" value="P:methylation"/>
    <property type="evidence" value="ECO:0007669"/>
    <property type="project" value="UniProtKB-KW"/>
</dbReference>
<dbReference type="GO" id="GO:0004671">
    <property type="term" value="F:protein C-terminal S-isoprenylcysteine carboxyl O-methyltransferase activity"/>
    <property type="evidence" value="ECO:0007669"/>
    <property type="project" value="InterPro"/>
</dbReference>
<dbReference type="EMBL" id="SLVU01000004">
    <property type="protein sequence ID" value="TCN32674.1"/>
    <property type="molecule type" value="Genomic_DNA"/>
</dbReference>
<proteinExistence type="predicted"/>
<evidence type="ECO:0000256" key="2">
    <source>
        <dbReference type="ARBA" id="ARBA00022692"/>
    </source>
</evidence>
<feature type="transmembrane region" description="Helical" evidence="5">
    <location>
        <begin position="120"/>
        <end position="142"/>
    </location>
</feature>
<evidence type="ECO:0000313" key="6">
    <source>
        <dbReference type="EMBL" id="TCN32674.1"/>
    </source>
</evidence>
<evidence type="ECO:0000256" key="4">
    <source>
        <dbReference type="ARBA" id="ARBA00023136"/>
    </source>
</evidence>
<evidence type="ECO:0000256" key="1">
    <source>
        <dbReference type="ARBA" id="ARBA00004141"/>
    </source>
</evidence>
<protein>
    <submittedName>
        <fullName evidence="6">Isoprenylcysteine carboxyl methyltransferase (ICMT) family protein</fullName>
    </submittedName>
</protein>
<gene>
    <name evidence="6" type="ORF">EV184_104342</name>
</gene>
<keyword evidence="2 5" id="KW-0812">Transmembrane</keyword>
<sequence>MKMQTHADGRPRTANAPRGIAIGFMSMILTFAIARLVGASAPATMAVALVSYSLPIMLYDLIVAKVHRRPSTGLDWSLFHKRAFDPSRIAVKLIGMCGIYALLGIVYASLPPGVFDLYRLFAIGALLTLPLLLLASAIYIALIDRVMIEPADGYFELGSALLLRLRGRDWLKVRDLVLGWVIKGFFLPQMFGSLAIIISRFLNGTLEWNLVAVVSWLANVAMLITLLVAVCGYALTMRLLDTHIRSPNNVPLGWVVCLVCYAPFNALILRPLFPYNDGLEWHHWFGDIVWLAAPWGLMVVLAYGIWTWATVIYGLRWSNLTHRGIITNGPYRFTKHPDYIAKSLFWWLTAVPFLSVESWFAAVSHSLMLIGVNVFYYLRAKTEERHLMQDPVYAAYAAWIAKHGALARLRGKILFASPLRLGFQTTGERDG</sequence>